<dbReference type="Proteomes" id="UP000029120">
    <property type="component" value="Chromosome 5"/>
</dbReference>
<organism evidence="1 2">
    <name type="scientific">Arabis alpina</name>
    <name type="common">Alpine rock-cress</name>
    <dbReference type="NCBI Taxonomy" id="50452"/>
    <lineage>
        <taxon>Eukaryota</taxon>
        <taxon>Viridiplantae</taxon>
        <taxon>Streptophyta</taxon>
        <taxon>Embryophyta</taxon>
        <taxon>Tracheophyta</taxon>
        <taxon>Spermatophyta</taxon>
        <taxon>Magnoliopsida</taxon>
        <taxon>eudicotyledons</taxon>
        <taxon>Gunneridae</taxon>
        <taxon>Pentapetalae</taxon>
        <taxon>rosids</taxon>
        <taxon>malvids</taxon>
        <taxon>Brassicales</taxon>
        <taxon>Brassicaceae</taxon>
        <taxon>Arabideae</taxon>
        <taxon>Arabis</taxon>
    </lineage>
</organism>
<sequence>MEGSFGMYLRENGFVLERQKISPSHRSLVSGDEISPIVPFGQQKMITIACGISITNKKSRLSVVFLRLSRRE</sequence>
<proteinExistence type="predicted"/>
<protein>
    <submittedName>
        <fullName evidence="1">Uncharacterized protein</fullName>
    </submittedName>
</protein>
<reference evidence="2" key="1">
    <citation type="journal article" date="2015" name="Nat. Plants">
        <title>Genome expansion of Arabis alpina linked with retrotransposition and reduced symmetric DNA methylation.</title>
        <authorList>
            <person name="Willing E.M."/>
            <person name="Rawat V."/>
            <person name="Mandakova T."/>
            <person name="Maumus F."/>
            <person name="James G.V."/>
            <person name="Nordstroem K.J."/>
            <person name="Becker C."/>
            <person name="Warthmann N."/>
            <person name="Chica C."/>
            <person name="Szarzynska B."/>
            <person name="Zytnicki M."/>
            <person name="Albani M.C."/>
            <person name="Kiefer C."/>
            <person name="Bergonzi S."/>
            <person name="Castaings L."/>
            <person name="Mateos J.L."/>
            <person name="Berns M.C."/>
            <person name="Bujdoso N."/>
            <person name="Piofczyk T."/>
            <person name="de Lorenzo L."/>
            <person name="Barrero-Sicilia C."/>
            <person name="Mateos I."/>
            <person name="Piednoel M."/>
            <person name="Hagmann J."/>
            <person name="Chen-Min-Tao R."/>
            <person name="Iglesias-Fernandez R."/>
            <person name="Schuster S.C."/>
            <person name="Alonso-Blanco C."/>
            <person name="Roudier F."/>
            <person name="Carbonero P."/>
            <person name="Paz-Ares J."/>
            <person name="Davis S.J."/>
            <person name="Pecinka A."/>
            <person name="Quesneville H."/>
            <person name="Colot V."/>
            <person name="Lysak M.A."/>
            <person name="Weigel D."/>
            <person name="Coupland G."/>
            <person name="Schneeberger K."/>
        </authorList>
    </citation>
    <scope>NUCLEOTIDE SEQUENCE [LARGE SCALE GENOMIC DNA]</scope>
    <source>
        <strain evidence="2">cv. Pajares</strain>
    </source>
</reference>
<keyword evidence="2" id="KW-1185">Reference proteome</keyword>
<gene>
    <name evidence="1" type="ordered locus">AALP_Aa5g021600</name>
</gene>
<dbReference type="EMBL" id="CM002873">
    <property type="protein sequence ID" value="KFK33505.1"/>
    <property type="molecule type" value="Genomic_DNA"/>
</dbReference>
<evidence type="ECO:0000313" key="2">
    <source>
        <dbReference type="Proteomes" id="UP000029120"/>
    </source>
</evidence>
<evidence type="ECO:0000313" key="1">
    <source>
        <dbReference type="EMBL" id="KFK33505.1"/>
    </source>
</evidence>
<dbReference type="Gramene" id="KFK33505">
    <property type="protein sequence ID" value="KFK33505"/>
    <property type="gene ID" value="AALP_AA5G021600"/>
</dbReference>
<accession>A0A087GUF3</accession>
<dbReference type="AlphaFoldDB" id="A0A087GUF3"/>
<name>A0A087GUF3_ARAAL</name>